<keyword evidence="22" id="KW-1185">Reference proteome</keyword>
<dbReference type="SMART" id="SM00448">
    <property type="entry name" value="REC"/>
    <property type="match status" value="1"/>
</dbReference>
<dbReference type="InterPro" id="IPR000700">
    <property type="entry name" value="PAS-assoc_C"/>
</dbReference>
<feature type="domain" description="PAC" evidence="19">
    <location>
        <begin position="79"/>
        <end position="131"/>
    </location>
</feature>
<dbReference type="SMART" id="SM00086">
    <property type="entry name" value="PAC"/>
    <property type="match status" value="1"/>
</dbReference>
<dbReference type="InterPro" id="IPR004358">
    <property type="entry name" value="Sig_transdc_His_kin-like_C"/>
</dbReference>
<feature type="modified residue" description="Phosphohistidine" evidence="14">
    <location>
        <position position="906"/>
    </location>
</feature>
<dbReference type="EC" id="2.7.13.3" evidence="3"/>
<evidence type="ECO:0000313" key="21">
    <source>
        <dbReference type="EMBL" id="AXJ00292.1"/>
    </source>
</evidence>
<keyword evidence="11" id="KW-1133">Transmembrane helix</keyword>
<dbReference type="PRINTS" id="PR00344">
    <property type="entry name" value="BCTRLSENSOR"/>
</dbReference>
<evidence type="ECO:0000256" key="13">
    <source>
        <dbReference type="ARBA" id="ARBA00023136"/>
    </source>
</evidence>
<dbReference type="Gene3D" id="1.10.287.130">
    <property type="match status" value="1"/>
</dbReference>
<feature type="domain" description="Histidine kinase" evidence="16">
    <location>
        <begin position="323"/>
        <end position="547"/>
    </location>
</feature>
<evidence type="ECO:0000256" key="1">
    <source>
        <dbReference type="ARBA" id="ARBA00000085"/>
    </source>
</evidence>
<dbReference type="InterPro" id="IPR035965">
    <property type="entry name" value="PAS-like_dom_sf"/>
</dbReference>
<dbReference type="InterPro" id="IPR029016">
    <property type="entry name" value="GAF-like_dom_sf"/>
</dbReference>
<dbReference type="InterPro" id="IPR001789">
    <property type="entry name" value="Sig_transdc_resp-reg_receiver"/>
</dbReference>
<evidence type="ECO:0000256" key="5">
    <source>
        <dbReference type="ARBA" id="ARBA00022553"/>
    </source>
</evidence>
<dbReference type="PROSITE" id="PS50112">
    <property type="entry name" value="PAS"/>
    <property type="match status" value="1"/>
</dbReference>
<dbReference type="SUPFAM" id="SSF47226">
    <property type="entry name" value="Histidine-containing phosphotransfer domain, HPT domain"/>
    <property type="match status" value="1"/>
</dbReference>
<keyword evidence="9" id="KW-0418">Kinase</keyword>
<proteinExistence type="predicted"/>
<dbReference type="Pfam" id="PF01627">
    <property type="entry name" value="Hpt"/>
    <property type="match status" value="1"/>
</dbReference>
<dbReference type="Gene3D" id="3.30.450.20">
    <property type="entry name" value="PAS domain"/>
    <property type="match status" value="1"/>
</dbReference>
<dbReference type="PANTHER" id="PTHR45339:SF1">
    <property type="entry name" value="HYBRID SIGNAL TRANSDUCTION HISTIDINE KINASE J"/>
    <property type="match status" value="1"/>
</dbReference>
<dbReference type="SMART" id="SM00091">
    <property type="entry name" value="PAS"/>
    <property type="match status" value="1"/>
</dbReference>
<dbReference type="InterPro" id="IPR008207">
    <property type="entry name" value="Sig_transdc_His_kin_Hpt_dom"/>
</dbReference>
<feature type="modified residue" description="4-aspartylphosphate" evidence="15">
    <location>
        <position position="769"/>
    </location>
</feature>
<dbReference type="PROSITE" id="PS50894">
    <property type="entry name" value="HPT"/>
    <property type="match status" value="1"/>
</dbReference>
<gene>
    <name evidence="21" type="ORF">CYPRO_1022</name>
</gene>
<dbReference type="SUPFAM" id="SSF55781">
    <property type="entry name" value="GAF domain-like"/>
    <property type="match status" value="1"/>
</dbReference>
<dbReference type="SMART" id="SM00387">
    <property type="entry name" value="HATPase_c"/>
    <property type="match status" value="1"/>
</dbReference>
<keyword evidence="7" id="KW-0812">Transmembrane</keyword>
<dbReference type="InterPro" id="IPR036097">
    <property type="entry name" value="HisK_dim/P_sf"/>
</dbReference>
<keyword evidence="13" id="KW-0472">Membrane</keyword>
<evidence type="ECO:0000256" key="7">
    <source>
        <dbReference type="ARBA" id="ARBA00022692"/>
    </source>
</evidence>
<dbReference type="KEGG" id="cprv:CYPRO_1022"/>
<dbReference type="Pfam" id="PF08448">
    <property type="entry name" value="PAS_4"/>
    <property type="match status" value="1"/>
</dbReference>
<evidence type="ECO:0000256" key="11">
    <source>
        <dbReference type="ARBA" id="ARBA00022989"/>
    </source>
</evidence>
<evidence type="ECO:0000256" key="6">
    <source>
        <dbReference type="ARBA" id="ARBA00022679"/>
    </source>
</evidence>
<dbReference type="InterPro" id="IPR003661">
    <property type="entry name" value="HisK_dim/P_dom"/>
</dbReference>
<evidence type="ECO:0000259" key="18">
    <source>
        <dbReference type="PROSITE" id="PS50112"/>
    </source>
</evidence>
<keyword evidence="4" id="KW-1003">Cell membrane</keyword>
<evidence type="ECO:0000259" key="20">
    <source>
        <dbReference type="PROSITE" id="PS50894"/>
    </source>
</evidence>
<evidence type="ECO:0000256" key="8">
    <source>
        <dbReference type="ARBA" id="ARBA00022741"/>
    </source>
</evidence>
<evidence type="ECO:0000259" key="19">
    <source>
        <dbReference type="PROSITE" id="PS50113"/>
    </source>
</evidence>
<dbReference type="InterPro" id="IPR036890">
    <property type="entry name" value="HATPase_C_sf"/>
</dbReference>
<dbReference type="PANTHER" id="PTHR45339">
    <property type="entry name" value="HYBRID SIGNAL TRANSDUCTION HISTIDINE KINASE J"/>
    <property type="match status" value="1"/>
</dbReference>
<protein>
    <recommendedName>
        <fullName evidence="3">histidine kinase</fullName>
        <ecNumber evidence="3">2.7.13.3</ecNumber>
    </recommendedName>
</protein>
<dbReference type="InterPro" id="IPR005467">
    <property type="entry name" value="His_kinase_dom"/>
</dbReference>
<keyword evidence="8" id="KW-0547">Nucleotide-binding</keyword>
<evidence type="ECO:0000256" key="15">
    <source>
        <dbReference type="PROSITE-ProRule" id="PRU00169"/>
    </source>
</evidence>
<comment type="catalytic activity">
    <reaction evidence="1">
        <text>ATP + protein L-histidine = ADP + protein N-phospho-L-histidine.</text>
        <dbReference type="EC" id="2.7.13.3"/>
    </reaction>
</comment>
<dbReference type="Gene3D" id="3.30.565.10">
    <property type="entry name" value="Histidine kinase-like ATPase, C-terminal domain"/>
    <property type="match status" value="1"/>
</dbReference>
<evidence type="ECO:0000256" key="12">
    <source>
        <dbReference type="ARBA" id="ARBA00023012"/>
    </source>
</evidence>
<dbReference type="PROSITE" id="PS50110">
    <property type="entry name" value="RESPONSE_REGULATORY"/>
    <property type="match status" value="1"/>
</dbReference>
<evidence type="ECO:0000259" key="17">
    <source>
        <dbReference type="PROSITE" id="PS50110"/>
    </source>
</evidence>
<dbReference type="NCBIfam" id="TIGR00229">
    <property type="entry name" value="sensory_box"/>
    <property type="match status" value="1"/>
</dbReference>
<feature type="domain" description="HPt" evidence="20">
    <location>
        <begin position="867"/>
        <end position="960"/>
    </location>
</feature>
<reference evidence="21 22" key="1">
    <citation type="submission" date="2018-03" db="EMBL/GenBank/DDBJ databases">
        <title>Phenotypic and genomic properties of Cyclonatronum proteinivorum gen. nov., sp. nov., a haloalkaliphilic bacteroidete from soda lakes possessing Na+-translocating rhodopsin.</title>
        <authorList>
            <person name="Toshchakov S.V."/>
            <person name="Korzhenkov A."/>
            <person name="Samarov N.I."/>
            <person name="Kublanov I.V."/>
            <person name="Muntyan M.S."/>
            <person name="Sorokin D.Y."/>
        </authorList>
    </citation>
    <scope>NUCLEOTIDE SEQUENCE [LARGE SCALE GENOMIC DNA]</scope>
    <source>
        <strain evidence="21 22">Omega</strain>
    </source>
</reference>
<feature type="domain" description="Response regulatory" evidence="17">
    <location>
        <begin position="720"/>
        <end position="838"/>
    </location>
</feature>
<evidence type="ECO:0000259" key="16">
    <source>
        <dbReference type="PROSITE" id="PS50109"/>
    </source>
</evidence>
<evidence type="ECO:0000256" key="2">
    <source>
        <dbReference type="ARBA" id="ARBA00004651"/>
    </source>
</evidence>
<dbReference type="CDD" id="cd00130">
    <property type="entry name" value="PAS"/>
    <property type="match status" value="1"/>
</dbReference>
<dbReference type="AlphaFoldDB" id="A0A345UIJ0"/>
<evidence type="ECO:0000256" key="3">
    <source>
        <dbReference type="ARBA" id="ARBA00012438"/>
    </source>
</evidence>
<evidence type="ECO:0000256" key="10">
    <source>
        <dbReference type="ARBA" id="ARBA00022840"/>
    </source>
</evidence>
<dbReference type="InterPro" id="IPR001610">
    <property type="entry name" value="PAC"/>
</dbReference>
<dbReference type="GO" id="GO:0005886">
    <property type="term" value="C:plasma membrane"/>
    <property type="evidence" value="ECO:0007669"/>
    <property type="project" value="UniProtKB-SubCell"/>
</dbReference>
<evidence type="ECO:0000256" key="14">
    <source>
        <dbReference type="PROSITE-ProRule" id="PRU00110"/>
    </source>
</evidence>
<dbReference type="PROSITE" id="PS50113">
    <property type="entry name" value="PAC"/>
    <property type="match status" value="1"/>
</dbReference>
<dbReference type="CDD" id="cd00088">
    <property type="entry name" value="HPT"/>
    <property type="match status" value="1"/>
</dbReference>
<dbReference type="SMART" id="SM00388">
    <property type="entry name" value="HisKA"/>
    <property type="match status" value="1"/>
</dbReference>
<dbReference type="Pfam" id="PF13185">
    <property type="entry name" value="GAF_2"/>
    <property type="match status" value="1"/>
</dbReference>
<dbReference type="SUPFAM" id="SSF47384">
    <property type="entry name" value="Homodimeric domain of signal transducing histidine kinase"/>
    <property type="match status" value="1"/>
</dbReference>
<evidence type="ECO:0000313" key="22">
    <source>
        <dbReference type="Proteomes" id="UP000254808"/>
    </source>
</evidence>
<dbReference type="CDD" id="cd17546">
    <property type="entry name" value="REC_hyHK_CKI1_RcsC-like"/>
    <property type="match status" value="1"/>
</dbReference>
<evidence type="ECO:0000256" key="9">
    <source>
        <dbReference type="ARBA" id="ARBA00022777"/>
    </source>
</evidence>
<name>A0A345UIJ0_9BACT</name>
<dbReference type="GO" id="GO:0000155">
    <property type="term" value="F:phosphorelay sensor kinase activity"/>
    <property type="evidence" value="ECO:0007669"/>
    <property type="project" value="InterPro"/>
</dbReference>
<keyword evidence="6" id="KW-0808">Transferase</keyword>
<comment type="subcellular location">
    <subcellularLocation>
        <location evidence="2">Cell membrane</location>
        <topology evidence="2">Multi-pass membrane protein</topology>
    </subcellularLocation>
</comment>
<keyword evidence="12" id="KW-0902">Two-component regulatory system</keyword>
<dbReference type="SUPFAM" id="SSF52172">
    <property type="entry name" value="CheY-like"/>
    <property type="match status" value="2"/>
</dbReference>
<keyword evidence="5 15" id="KW-0597">Phosphoprotein</keyword>
<sequence length="966" mass="110573">MLENELQGLYNELFEYRKEMACKFDAETKLIVVNEAYAKAMNTTADELIGRKFLDLIPPQEHDKVLSHLRALTEKSPERTYEHKVVLKDGAEKWQQWYDRAVFDDNGELQYFISLGRDITKRKMLELEIEDRNRFQSILADLAIRLINLPVKEFDNAIDDVLSIVGIYTEMEYAFVLFNDPKGGSFKRYYWTEHKNAGIRLQKMKEVFQSLEKISVQFEKETIYEDDILENSASNPLKTELSKLGVRSVITTPLHQEKRVSGFVCFFTQERVRVFSDMEVRLLKILAELISNVETRRSYENKLIEAWNQAESANEAKTQFLANMSHEIRTPLNGMLGMAGLLQATKLDERQQKYANVISSSGESLRYIINDLLDLNKLRGEKLSLDRSVFRLDDVISEVSELLKIEADKKNLAYDVEIHEEKPGLVLKGAKLRFKQVLTNLVSNAIKFTSKGGVRIECTATAVSKNAAEYKVLCRVTDTGIGIKKEDFGKLFKPFSQIDPSTSRSYGGTGLGLHISKTIVDQLGGEIRIESVPGIRTTASFYVFFKEVSRKVAEKVHGMLPEESKKKFDVLLVAFPSETVRLLQRDLELLQLSSYTVTEITQAKSLLDELTAENAPGTVMIDYSSVGYKAISFTDELKNDLRHLDRKVVLVANEQDEPDKSWIEEHDIHMILTRPVKIGDLIQTFFDEKQTHIPLTVSAGDSSFTKPEKKESTRKKHAVNVLIAEDNPVNQELISVIMHDIDTPFDIVNNGREAVEAVKLQNYDLVLMDCQMPEMDGFEATRTIRKLEDPKKRAIPIIAVTAHVVAGYQQKCQQAGMNGYISKPYSITDLRAAIFGEDPRDVVLQENSFRALQIINYPRYKQRFGHDTDLCSRILMRFTEETAFQMEELDKLWSERSYQKLFDLVHSIKGASANIDAERMYSAARKLSAAIERRQTEFIPKKIDRLKNEFVRLQKQLHKTNYSVAE</sequence>
<dbReference type="InterPro" id="IPR036641">
    <property type="entry name" value="HPT_dom_sf"/>
</dbReference>
<dbReference type="InterPro" id="IPR011006">
    <property type="entry name" value="CheY-like_superfamily"/>
</dbReference>
<dbReference type="RefSeq" id="WP_114983577.1">
    <property type="nucleotide sequence ID" value="NZ_CP027806.1"/>
</dbReference>
<keyword evidence="10" id="KW-0067">ATP-binding</keyword>
<dbReference type="Pfam" id="PF02518">
    <property type="entry name" value="HATPase_c"/>
    <property type="match status" value="1"/>
</dbReference>
<dbReference type="Gene3D" id="3.30.450.40">
    <property type="match status" value="1"/>
</dbReference>
<dbReference type="EMBL" id="CP027806">
    <property type="protein sequence ID" value="AXJ00292.1"/>
    <property type="molecule type" value="Genomic_DNA"/>
</dbReference>
<evidence type="ECO:0000256" key="4">
    <source>
        <dbReference type="ARBA" id="ARBA00022475"/>
    </source>
</evidence>
<dbReference type="SUPFAM" id="SSF55785">
    <property type="entry name" value="PYP-like sensor domain (PAS domain)"/>
    <property type="match status" value="1"/>
</dbReference>
<dbReference type="Proteomes" id="UP000254808">
    <property type="component" value="Chromosome"/>
</dbReference>
<dbReference type="FunFam" id="3.30.565.10:FF:000010">
    <property type="entry name" value="Sensor histidine kinase RcsC"/>
    <property type="match status" value="1"/>
</dbReference>
<dbReference type="InterPro" id="IPR003018">
    <property type="entry name" value="GAF"/>
</dbReference>
<dbReference type="InterPro" id="IPR013656">
    <property type="entry name" value="PAS_4"/>
</dbReference>
<dbReference type="CDD" id="cd00082">
    <property type="entry name" value="HisKA"/>
    <property type="match status" value="1"/>
</dbReference>
<dbReference type="PROSITE" id="PS50109">
    <property type="entry name" value="HIS_KIN"/>
    <property type="match status" value="1"/>
</dbReference>
<dbReference type="FunFam" id="1.10.287.130:FF:000004">
    <property type="entry name" value="Ethylene receptor 1"/>
    <property type="match status" value="1"/>
</dbReference>
<dbReference type="SUPFAM" id="SSF55874">
    <property type="entry name" value="ATPase domain of HSP90 chaperone/DNA topoisomerase II/histidine kinase"/>
    <property type="match status" value="1"/>
</dbReference>
<organism evidence="21 22">
    <name type="scientific">Cyclonatronum proteinivorum</name>
    <dbReference type="NCBI Taxonomy" id="1457365"/>
    <lineage>
        <taxon>Bacteria</taxon>
        <taxon>Pseudomonadati</taxon>
        <taxon>Balneolota</taxon>
        <taxon>Balneolia</taxon>
        <taxon>Balneolales</taxon>
        <taxon>Cyclonatronaceae</taxon>
        <taxon>Cyclonatronum</taxon>
    </lineage>
</organism>
<accession>A0A345UIJ0</accession>
<dbReference type="InterPro" id="IPR003594">
    <property type="entry name" value="HATPase_dom"/>
</dbReference>
<dbReference type="Gene3D" id="3.40.50.2300">
    <property type="match status" value="1"/>
</dbReference>
<dbReference type="InterPro" id="IPR000014">
    <property type="entry name" value="PAS"/>
</dbReference>
<dbReference type="CDD" id="cd16922">
    <property type="entry name" value="HATPase_EvgS-ArcB-TorS-like"/>
    <property type="match status" value="1"/>
</dbReference>
<dbReference type="Pfam" id="PF00072">
    <property type="entry name" value="Response_reg"/>
    <property type="match status" value="1"/>
</dbReference>
<dbReference type="Pfam" id="PF00512">
    <property type="entry name" value="HisKA"/>
    <property type="match status" value="1"/>
</dbReference>
<dbReference type="GO" id="GO:0005524">
    <property type="term" value="F:ATP binding"/>
    <property type="evidence" value="ECO:0007669"/>
    <property type="project" value="UniProtKB-KW"/>
</dbReference>
<dbReference type="Gene3D" id="1.20.120.160">
    <property type="entry name" value="HPT domain"/>
    <property type="match status" value="1"/>
</dbReference>
<feature type="domain" description="PAS" evidence="18">
    <location>
        <begin position="25"/>
        <end position="76"/>
    </location>
</feature>
<dbReference type="OrthoDB" id="9811889at2"/>